<accession>A0A2T2WFS0</accession>
<evidence type="ECO:0000313" key="2">
    <source>
        <dbReference type="Proteomes" id="UP000242699"/>
    </source>
</evidence>
<reference evidence="1 2" key="1">
    <citation type="journal article" date="2014" name="BMC Genomics">
        <title>Comparison of environmental and isolate Sulfobacillus genomes reveals diverse carbon, sulfur, nitrogen, and hydrogen metabolisms.</title>
        <authorList>
            <person name="Justice N.B."/>
            <person name="Norman A."/>
            <person name="Brown C.T."/>
            <person name="Singh A."/>
            <person name="Thomas B.C."/>
            <person name="Banfield J.F."/>
        </authorList>
    </citation>
    <scope>NUCLEOTIDE SEQUENCE [LARGE SCALE GENOMIC DNA]</scope>
    <source>
        <strain evidence="1">AMDSBA1</strain>
    </source>
</reference>
<proteinExistence type="predicted"/>
<name>A0A2T2WFS0_9FIRM</name>
<sequence length="278" mass="31838">MDLNVVLDQGRQLAQSRHQPLDTVHLIEVLLDSPLLPVPESQQALARHLLTTLADLRGYTRHDPFDPTSPPETLYVHVALQGSNDLPHLLYNLFWSPWQQTDSVIRLFHQMQWAPEARDLENWMATSLDMPPVPLQSRSTLSPDPEFIPESLRRDRKFWPVNLSPIMRGARIDAYQYFLCTHLLLFPDHVLVSALATGTVPTFLLGDSGEDFLIEAQYGGSIDKWTPYDAGGLTLCRDYRFKGKPFLWKDDVTLHLIIHRADHTTQRLLLTAEVLNEF</sequence>
<dbReference type="AlphaFoldDB" id="A0A2T2WFS0"/>
<dbReference type="EMBL" id="PXYT01000146">
    <property type="protein sequence ID" value="PSR21058.1"/>
    <property type="molecule type" value="Genomic_DNA"/>
</dbReference>
<gene>
    <name evidence="1" type="ORF">C7B43_21540</name>
</gene>
<organism evidence="1 2">
    <name type="scientific">Sulfobacillus benefaciens</name>
    <dbReference type="NCBI Taxonomy" id="453960"/>
    <lineage>
        <taxon>Bacteria</taxon>
        <taxon>Bacillati</taxon>
        <taxon>Bacillota</taxon>
        <taxon>Clostridia</taxon>
        <taxon>Eubacteriales</taxon>
        <taxon>Clostridiales Family XVII. Incertae Sedis</taxon>
        <taxon>Sulfobacillus</taxon>
    </lineage>
</organism>
<evidence type="ECO:0000313" key="1">
    <source>
        <dbReference type="EMBL" id="PSR21058.1"/>
    </source>
</evidence>
<comment type="caution">
    <text evidence="1">The sequence shown here is derived from an EMBL/GenBank/DDBJ whole genome shotgun (WGS) entry which is preliminary data.</text>
</comment>
<protein>
    <submittedName>
        <fullName evidence="1">Uncharacterized protein</fullName>
    </submittedName>
</protein>
<dbReference type="Proteomes" id="UP000242699">
    <property type="component" value="Unassembled WGS sequence"/>
</dbReference>